<dbReference type="GO" id="GO:0016567">
    <property type="term" value="P:protein ubiquitination"/>
    <property type="evidence" value="ECO:0007669"/>
    <property type="project" value="UniProtKB-UniRule"/>
</dbReference>
<dbReference type="OrthoDB" id="7827685at2759"/>
<dbReference type="InterPro" id="IPR036296">
    <property type="entry name" value="SKP1-like_dim_sf"/>
</dbReference>
<comment type="pathway">
    <text evidence="1 4">Protein modification; protein ubiquitination.</text>
</comment>
<dbReference type="PIRSF" id="PIRSF028729">
    <property type="entry name" value="E3_ubiquit_lig_SCF_Skp"/>
    <property type="match status" value="1"/>
</dbReference>
<dbReference type="SUPFAM" id="SSF54695">
    <property type="entry name" value="POZ domain"/>
    <property type="match status" value="1"/>
</dbReference>
<dbReference type="UniPathway" id="UPA00143"/>
<keyword evidence="8" id="KW-1185">Reference proteome</keyword>
<protein>
    <recommendedName>
        <fullName evidence="4">SKP1-like protein</fullName>
    </recommendedName>
</protein>
<evidence type="ECO:0000256" key="2">
    <source>
        <dbReference type="ARBA" id="ARBA00009993"/>
    </source>
</evidence>
<reference evidence="7" key="1">
    <citation type="submission" date="2019-11" db="EMBL/GenBank/DDBJ databases">
        <authorList>
            <person name="Liu Y."/>
            <person name="Hou J."/>
            <person name="Li T.-Q."/>
            <person name="Guan C.-H."/>
            <person name="Wu X."/>
            <person name="Wu H.-Z."/>
            <person name="Ling F."/>
            <person name="Zhang R."/>
            <person name="Shi X.-G."/>
            <person name="Ren J.-P."/>
            <person name="Chen E.-F."/>
            <person name="Sun J.-M."/>
        </authorList>
    </citation>
    <scope>NUCLEOTIDE SEQUENCE</scope>
    <source>
        <strain evidence="7">Adult_tree_wgs_1</strain>
        <tissue evidence="7">Leaves</tissue>
    </source>
</reference>
<dbReference type="Proteomes" id="UP000626092">
    <property type="component" value="Unassembled WGS sequence"/>
</dbReference>
<dbReference type="Pfam" id="PF01466">
    <property type="entry name" value="Skp1"/>
    <property type="match status" value="1"/>
</dbReference>
<dbReference type="SUPFAM" id="SSF81382">
    <property type="entry name" value="Skp1 dimerisation domain-like"/>
    <property type="match status" value="1"/>
</dbReference>
<comment type="function">
    <text evidence="4">Involved in ubiquitination and subsequent proteasomal degradation of target proteins. Together with CUL1, RBX1 and a F-box protein, it forms a SCF E3 ubiquitin ligase complex. The functional specificity of this complex depends on the type of F-box protein. In the SCF complex, it serves as an adapter that links the F-box protein to CUL1.</text>
</comment>
<comment type="similarity">
    <text evidence="2 4">Belongs to the SKP1 family.</text>
</comment>
<dbReference type="PANTHER" id="PTHR11165">
    <property type="entry name" value="SKP1"/>
    <property type="match status" value="1"/>
</dbReference>
<sequence length="125" mass="14113">MIEDDCANTGIPLPNVTSGVLSKVIEYCKKHAESSAPDNKDRAGNDALKTFDAKFIDVDQSLLFDLILDYLSEPLQTIYPKKKRTVADMIKGKTPEEVRKIFNIVNDYNKEDEAEVRGENAWAFE</sequence>
<evidence type="ECO:0000259" key="5">
    <source>
        <dbReference type="Pfam" id="PF01466"/>
    </source>
</evidence>
<dbReference type="InterPro" id="IPR016072">
    <property type="entry name" value="Skp1_comp_dimer"/>
</dbReference>
<dbReference type="GO" id="GO:0006511">
    <property type="term" value="P:ubiquitin-dependent protein catabolic process"/>
    <property type="evidence" value="ECO:0007669"/>
    <property type="project" value="InterPro"/>
</dbReference>
<organism evidence="7 8">
    <name type="scientific">Rhododendron simsii</name>
    <name type="common">Sims's rhododendron</name>
    <dbReference type="NCBI Taxonomy" id="118357"/>
    <lineage>
        <taxon>Eukaryota</taxon>
        <taxon>Viridiplantae</taxon>
        <taxon>Streptophyta</taxon>
        <taxon>Embryophyta</taxon>
        <taxon>Tracheophyta</taxon>
        <taxon>Spermatophyta</taxon>
        <taxon>Magnoliopsida</taxon>
        <taxon>eudicotyledons</taxon>
        <taxon>Gunneridae</taxon>
        <taxon>Pentapetalae</taxon>
        <taxon>asterids</taxon>
        <taxon>Ericales</taxon>
        <taxon>Ericaceae</taxon>
        <taxon>Ericoideae</taxon>
        <taxon>Rhodoreae</taxon>
        <taxon>Rhododendron</taxon>
    </lineage>
</organism>
<feature type="domain" description="SKP1 component POZ" evidence="6">
    <location>
        <begin position="1"/>
        <end position="32"/>
    </location>
</feature>
<evidence type="ECO:0000256" key="3">
    <source>
        <dbReference type="ARBA" id="ARBA00022786"/>
    </source>
</evidence>
<feature type="domain" description="SKP1 component dimerisation" evidence="5">
    <location>
        <begin position="85"/>
        <end position="123"/>
    </location>
</feature>
<evidence type="ECO:0000259" key="6">
    <source>
        <dbReference type="Pfam" id="PF03931"/>
    </source>
</evidence>
<gene>
    <name evidence="7" type="ORF">RHSIM_Rhsim02G0179700</name>
</gene>
<accession>A0A834HMX8</accession>
<comment type="caution">
    <text evidence="7">The sequence shown here is derived from an EMBL/GenBank/DDBJ whole genome shotgun (WGS) entry which is preliminary data.</text>
</comment>
<dbReference type="AlphaFoldDB" id="A0A834HMX8"/>
<dbReference type="InterPro" id="IPR016073">
    <property type="entry name" value="Skp1_comp_POZ"/>
</dbReference>
<comment type="subunit">
    <text evidence="4">Part of a SCF (SKP1-cullin-F-box) protein ligase complex.</text>
</comment>
<evidence type="ECO:0000256" key="4">
    <source>
        <dbReference type="PIRNR" id="PIRNR028729"/>
    </source>
</evidence>
<dbReference type="SMART" id="SM00512">
    <property type="entry name" value="Skp1"/>
    <property type="match status" value="1"/>
</dbReference>
<dbReference type="InterPro" id="IPR016897">
    <property type="entry name" value="SKP1"/>
</dbReference>
<dbReference type="InterPro" id="IPR001232">
    <property type="entry name" value="SKP1-like"/>
</dbReference>
<dbReference type="GO" id="GO:0009867">
    <property type="term" value="P:jasmonic acid mediated signaling pathway"/>
    <property type="evidence" value="ECO:0007669"/>
    <property type="project" value="UniProtKB-ARBA"/>
</dbReference>
<dbReference type="Gene3D" id="3.30.710.10">
    <property type="entry name" value="Potassium Channel Kv1.1, Chain A"/>
    <property type="match status" value="1"/>
</dbReference>
<dbReference type="InterPro" id="IPR011333">
    <property type="entry name" value="SKP1/BTB/POZ_sf"/>
</dbReference>
<keyword evidence="3 4" id="KW-0833">Ubl conjugation pathway</keyword>
<proteinExistence type="inferred from homology"/>
<evidence type="ECO:0000313" key="8">
    <source>
        <dbReference type="Proteomes" id="UP000626092"/>
    </source>
</evidence>
<dbReference type="EMBL" id="WJXA01000002">
    <property type="protein sequence ID" value="KAF7150941.1"/>
    <property type="molecule type" value="Genomic_DNA"/>
</dbReference>
<name>A0A834HMX8_RHOSS</name>
<evidence type="ECO:0000313" key="7">
    <source>
        <dbReference type="EMBL" id="KAF7150941.1"/>
    </source>
</evidence>
<dbReference type="Pfam" id="PF03931">
    <property type="entry name" value="Skp1_POZ"/>
    <property type="match status" value="1"/>
</dbReference>
<evidence type="ECO:0000256" key="1">
    <source>
        <dbReference type="ARBA" id="ARBA00004906"/>
    </source>
</evidence>